<sequence>MTDTGQGATIGFIGLGIMGRPMARNLAAAGFRLRIHNRSQAAVDELVAEHDAFLPAGSPRAVAEACDIVITMLPDTPDVERVITGEDGIIAAARPGLLVIDMSTIAPGATIQLGERLASHGASLLDAPVSGGDKGAIAGTLSIMVGGSADDFARAQPLFQAMGTTIVHVGDSGAGQTVKMCNQIAVAINLAGVSEALVLGARAGVDPQKIIEVLSGGLAASRVMELKAAAMVGHTFAPGFRVELHRKDLRIARAAASAQHVALPVSAVVTELFESLAATGHDTDDHSSIVTAIERLSGFSLTAGLADGSDGH</sequence>
<proteinExistence type="inferred from homology"/>
<dbReference type="InterPro" id="IPR015815">
    <property type="entry name" value="HIBADH-related"/>
</dbReference>
<accession>A0A6J4VN80</accession>
<evidence type="ECO:0000259" key="5">
    <source>
        <dbReference type="Pfam" id="PF03446"/>
    </source>
</evidence>
<dbReference type="EMBL" id="CADCWK010000413">
    <property type="protein sequence ID" value="CAA9578366.1"/>
    <property type="molecule type" value="Genomic_DNA"/>
</dbReference>
<evidence type="ECO:0000313" key="7">
    <source>
        <dbReference type="EMBL" id="CAA9578366.1"/>
    </source>
</evidence>
<dbReference type="PIRSF" id="PIRSF000103">
    <property type="entry name" value="HIBADH"/>
    <property type="match status" value="1"/>
</dbReference>
<dbReference type="InterPro" id="IPR013328">
    <property type="entry name" value="6PGD_dom2"/>
</dbReference>
<reference evidence="7" key="1">
    <citation type="submission" date="2020-02" db="EMBL/GenBank/DDBJ databases">
        <authorList>
            <person name="Meier V. D."/>
        </authorList>
    </citation>
    <scope>NUCLEOTIDE SEQUENCE</scope>
    <source>
        <strain evidence="7">AVDCRST_MAG33</strain>
    </source>
</reference>
<dbReference type="SUPFAM" id="SSF48179">
    <property type="entry name" value="6-phosphogluconate dehydrogenase C-terminal domain-like"/>
    <property type="match status" value="1"/>
</dbReference>
<evidence type="ECO:0000259" key="6">
    <source>
        <dbReference type="Pfam" id="PF14833"/>
    </source>
</evidence>
<dbReference type="InterPro" id="IPR029154">
    <property type="entry name" value="HIBADH-like_NADP-bd"/>
</dbReference>
<dbReference type="PANTHER" id="PTHR43060">
    <property type="entry name" value="3-HYDROXYISOBUTYRATE DEHYDROGENASE-LIKE 1, MITOCHONDRIAL-RELATED"/>
    <property type="match status" value="1"/>
</dbReference>
<dbReference type="InterPro" id="IPR008927">
    <property type="entry name" value="6-PGluconate_DH-like_C_sf"/>
</dbReference>
<protein>
    <submittedName>
        <fullName evidence="7">2-hydroxy-3-oxopropionate reductase</fullName>
        <ecNumber evidence="7">1.1.1.60</ecNumber>
    </submittedName>
</protein>
<feature type="active site" evidence="4">
    <location>
        <position position="179"/>
    </location>
</feature>
<dbReference type="InterPro" id="IPR006398">
    <property type="entry name" value="Tartro_sem_red"/>
</dbReference>
<keyword evidence="3" id="KW-0520">NAD</keyword>
<gene>
    <name evidence="7" type="ORF">AVDCRST_MAG33-3319</name>
</gene>
<dbReference type="InterPro" id="IPR002204">
    <property type="entry name" value="3-OH-isobutyrate_DH-rel_CS"/>
</dbReference>
<evidence type="ECO:0000256" key="3">
    <source>
        <dbReference type="ARBA" id="ARBA00023027"/>
    </source>
</evidence>
<dbReference type="InterPro" id="IPR006115">
    <property type="entry name" value="6PGDH_NADP-bd"/>
</dbReference>
<evidence type="ECO:0000256" key="1">
    <source>
        <dbReference type="ARBA" id="ARBA00009080"/>
    </source>
</evidence>
<feature type="domain" description="3-hydroxyisobutyrate dehydrogenase-like NAD-binding" evidence="6">
    <location>
        <begin position="173"/>
        <end position="292"/>
    </location>
</feature>
<dbReference type="GO" id="GO:0050661">
    <property type="term" value="F:NADP binding"/>
    <property type="evidence" value="ECO:0007669"/>
    <property type="project" value="InterPro"/>
</dbReference>
<dbReference type="GO" id="GO:0051287">
    <property type="term" value="F:NAD binding"/>
    <property type="evidence" value="ECO:0007669"/>
    <property type="project" value="InterPro"/>
</dbReference>
<dbReference type="Gene3D" id="1.10.1040.10">
    <property type="entry name" value="N-(1-d-carboxylethyl)-l-norvaline Dehydrogenase, domain 2"/>
    <property type="match status" value="1"/>
</dbReference>
<name>A0A6J4VN80_9BACT</name>
<evidence type="ECO:0000256" key="4">
    <source>
        <dbReference type="PIRSR" id="PIRSR000103-1"/>
    </source>
</evidence>
<dbReference type="InterPro" id="IPR036291">
    <property type="entry name" value="NAD(P)-bd_dom_sf"/>
</dbReference>
<dbReference type="GO" id="GO:0046487">
    <property type="term" value="P:glyoxylate metabolic process"/>
    <property type="evidence" value="ECO:0007669"/>
    <property type="project" value="InterPro"/>
</dbReference>
<dbReference type="GO" id="GO:0016054">
    <property type="term" value="P:organic acid catabolic process"/>
    <property type="evidence" value="ECO:0007669"/>
    <property type="project" value="UniProtKB-ARBA"/>
</dbReference>
<dbReference type="PANTHER" id="PTHR43060:SF15">
    <property type="entry name" value="3-HYDROXYISOBUTYRATE DEHYDROGENASE-LIKE 1, MITOCHONDRIAL-RELATED"/>
    <property type="match status" value="1"/>
</dbReference>
<dbReference type="PROSITE" id="PS00895">
    <property type="entry name" value="3_HYDROXYISOBUT_DH"/>
    <property type="match status" value="1"/>
</dbReference>
<dbReference type="EC" id="1.1.1.60" evidence="7"/>
<dbReference type="SUPFAM" id="SSF51735">
    <property type="entry name" value="NAD(P)-binding Rossmann-fold domains"/>
    <property type="match status" value="1"/>
</dbReference>
<comment type="similarity">
    <text evidence="1">Belongs to the HIBADH-related family.</text>
</comment>
<evidence type="ECO:0000256" key="2">
    <source>
        <dbReference type="ARBA" id="ARBA00023002"/>
    </source>
</evidence>
<dbReference type="NCBIfam" id="TIGR01505">
    <property type="entry name" value="tartro_sem_red"/>
    <property type="match status" value="1"/>
</dbReference>
<feature type="domain" description="6-phosphogluconate dehydrogenase NADP-binding" evidence="5">
    <location>
        <begin position="9"/>
        <end position="170"/>
    </location>
</feature>
<organism evidence="7">
    <name type="scientific">uncultured Thermomicrobiales bacterium</name>
    <dbReference type="NCBI Taxonomy" id="1645740"/>
    <lineage>
        <taxon>Bacteria</taxon>
        <taxon>Pseudomonadati</taxon>
        <taxon>Thermomicrobiota</taxon>
        <taxon>Thermomicrobia</taxon>
        <taxon>Thermomicrobiales</taxon>
        <taxon>environmental samples</taxon>
    </lineage>
</organism>
<dbReference type="Pfam" id="PF14833">
    <property type="entry name" value="NAD_binding_11"/>
    <property type="match status" value="1"/>
</dbReference>
<dbReference type="Gene3D" id="3.40.50.720">
    <property type="entry name" value="NAD(P)-binding Rossmann-like Domain"/>
    <property type="match status" value="1"/>
</dbReference>
<dbReference type="Pfam" id="PF03446">
    <property type="entry name" value="NAD_binding_2"/>
    <property type="match status" value="1"/>
</dbReference>
<dbReference type="GO" id="GO:0008679">
    <property type="term" value="F:2-hydroxy-3-oxopropionate reductase activity"/>
    <property type="evidence" value="ECO:0007669"/>
    <property type="project" value="UniProtKB-EC"/>
</dbReference>
<keyword evidence="2 7" id="KW-0560">Oxidoreductase</keyword>
<dbReference type="AlphaFoldDB" id="A0A6J4VN80"/>